<proteinExistence type="predicted"/>
<reference evidence="1 2" key="1">
    <citation type="journal article" date="2007" name="PLoS Genet.">
        <title>Patterns and implications of gene gain and loss in the evolution of Prochlorococcus.</title>
        <authorList>
            <person name="Kettler G.C."/>
            <person name="Martiny A.C."/>
            <person name="Huang K."/>
            <person name="Zucker J."/>
            <person name="Coleman M.L."/>
            <person name="Rodrigue S."/>
            <person name="Chen F."/>
            <person name="Lapidus A."/>
            <person name="Ferriera S."/>
            <person name="Johnson J."/>
            <person name="Steglich C."/>
            <person name="Church G.M."/>
            <person name="Richardson P."/>
            <person name="Chisholm S.W."/>
        </authorList>
    </citation>
    <scope>NUCLEOTIDE SEQUENCE [LARGE SCALE GENOMIC DNA]</scope>
    <source>
        <strain evidence="2">MIT 9211</strain>
    </source>
</reference>
<sequence>MTSIELWLSELGAVKSADDPCLWQWHLPKWLAEIELKQDELRVTWTQDTKKSQFDFPYGLPRQDVEAALVQGP</sequence>
<dbReference type="AlphaFoldDB" id="A9BCG2"/>
<dbReference type="KEGG" id="pmj:P9211_15931"/>
<keyword evidence="2" id="KW-1185">Reference proteome</keyword>
<organism evidence="1 2">
    <name type="scientific">Prochlorococcus marinus (strain MIT 9211)</name>
    <dbReference type="NCBI Taxonomy" id="93059"/>
    <lineage>
        <taxon>Bacteria</taxon>
        <taxon>Bacillati</taxon>
        <taxon>Cyanobacteriota</taxon>
        <taxon>Cyanophyceae</taxon>
        <taxon>Synechococcales</taxon>
        <taxon>Prochlorococcaceae</taxon>
        <taxon>Prochlorococcus</taxon>
    </lineage>
</organism>
<dbReference type="Pfam" id="PF11341">
    <property type="entry name" value="DUF3143"/>
    <property type="match status" value="1"/>
</dbReference>
<dbReference type="HOGENOM" id="CLU_124655_2_0_3"/>
<protein>
    <recommendedName>
        <fullName evidence="3">DUF3143 domain-containing protein</fullName>
    </recommendedName>
</protein>
<evidence type="ECO:0000313" key="1">
    <source>
        <dbReference type="EMBL" id="ABX09524.1"/>
    </source>
</evidence>
<accession>A9BCG2</accession>
<dbReference type="EMBL" id="CP000878">
    <property type="protein sequence ID" value="ABX09524.1"/>
    <property type="molecule type" value="Genomic_DNA"/>
</dbReference>
<gene>
    <name evidence="1" type="ordered locus">P9211_15931</name>
</gene>
<name>A9BCG2_PROM4</name>
<dbReference type="Proteomes" id="UP000000788">
    <property type="component" value="Chromosome"/>
</dbReference>
<evidence type="ECO:0000313" key="2">
    <source>
        <dbReference type="Proteomes" id="UP000000788"/>
    </source>
</evidence>
<dbReference type="STRING" id="93059.P9211_15931"/>
<evidence type="ECO:0008006" key="3">
    <source>
        <dbReference type="Google" id="ProtNLM"/>
    </source>
</evidence>
<dbReference type="InterPro" id="IPR021489">
    <property type="entry name" value="DUF3143"/>
</dbReference>